<dbReference type="Pfam" id="PF04055">
    <property type="entry name" value="Radical_SAM"/>
    <property type="match status" value="1"/>
</dbReference>
<dbReference type="PANTHER" id="PTHR43273:SF3">
    <property type="entry name" value="ANAEROBIC SULFATASE-MATURATING ENZYME HOMOLOG ASLB-RELATED"/>
    <property type="match status" value="1"/>
</dbReference>
<gene>
    <name evidence="10" type="ORF">NOV72_03482</name>
</gene>
<dbReference type="SFLD" id="SFLDG01386">
    <property type="entry name" value="main_SPASM_domain-containing"/>
    <property type="match status" value="1"/>
</dbReference>
<dbReference type="GO" id="GO:0051539">
    <property type="term" value="F:4 iron, 4 sulfur cluster binding"/>
    <property type="evidence" value="ECO:0007669"/>
    <property type="project" value="UniProtKB-KW"/>
</dbReference>
<keyword evidence="11" id="KW-1185">Reference proteome</keyword>
<evidence type="ECO:0000256" key="7">
    <source>
        <dbReference type="ARBA" id="ARBA00023601"/>
    </source>
</evidence>
<evidence type="ECO:0000256" key="4">
    <source>
        <dbReference type="ARBA" id="ARBA00022723"/>
    </source>
</evidence>
<dbReference type="InterPro" id="IPR034491">
    <property type="entry name" value="Anaerob_Ser_sulfatase-maturase"/>
</dbReference>
<dbReference type="CDD" id="cd21120">
    <property type="entry name" value="SPASM_anSME"/>
    <property type="match status" value="1"/>
</dbReference>
<dbReference type="SFLD" id="SFLDF00285">
    <property type="entry name" value="anaerobic_Ser-type_sulfatase-m"/>
    <property type="match status" value="1"/>
</dbReference>
<evidence type="ECO:0000256" key="3">
    <source>
        <dbReference type="ARBA" id="ARBA00022691"/>
    </source>
</evidence>
<dbReference type="Pfam" id="PF13186">
    <property type="entry name" value="SPASM"/>
    <property type="match status" value="1"/>
</dbReference>
<comment type="similarity">
    <text evidence="7">Belongs to the radical SAM superfamily. Anaerobic sulfatase-maturating enzyme family.</text>
</comment>
<keyword evidence="3" id="KW-0949">S-adenosyl-L-methionine</keyword>
<dbReference type="SFLD" id="SFLDG01384">
    <property type="entry name" value="thioether_bond_formation_requi"/>
    <property type="match status" value="1"/>
</dbReference>
<evidence type="ECO:0000259" key="9">
    <source>
        <dbReference type="PROSITE" id="PS51918"/>
    </source>
</evidence>
<dbReference type="InterPro" id="IPR023867">
    <property type="entry name" value="Sulphatase_maturase_rSAM"/>
</dbReference>
<dbReference type="SFLD" id="SFLDG01072">
    <property type="entry name" value="dehydrogenase_like"/>
    <property type="match status" value="1"/>
</dbReference>
<dbReference type="GO" id="GO:0046872">
    <property type="term" value="F:metal ion binding"/>
    <property type="evidence" value="ECO:0007669"/>
    <property type="project" value="UniProtKB-KW"/>
</dbReference>
<dbReference type="SFLD" id="SFLDS00029">
    <property type="entry name" value="Radical_SAM"/>
    <property type="match status" value="1"/>
</dbReference>
<keyword evidence="5" id="KW-0408">Iron</keyword>
<dbReference type="AlphaFoldDB" id="A0A2U3I807"/>
<name>A0A2U3I807_9BURK</name>
<dbReference type="InterPro" id="IPR007197">
    <property type="entry name" value="rSAM"/>
</dbReference>
<evidence type="ECO:0000313" key="10">
    <source>
        <dbReference type="EMBL" id="SPB16282.1"/>
    </source>
</evidence>
<dbReference type="InterPro" id="IPR023885">
    <property type="entry name" value="4Fe4S-binding_SPASM_dom"/>
</dbReference>
<keyword evidence="6" id="KW-0411">Iron-sulfur</keyword>
<dbReference type="InterPro" id="IPR013785">
    <property type="entry name" value="Aldolase_TIM"/>
</dbReference>
<evidence type="ECO:0000256" key="2">
    <source>
        <dbReference type="ARBA" id="ARBA00022485"/>
    </source>
</evidence>
<evidence type="ECO:0000256" key="8">
    <source>
        <dbReference type="SAM" id="MobiDB-lite"/>
    </source>
</evidence>
<evidence type="ECO:0000256" key="5">
    <source>
        <dbReference type="ARBA" id="ARBA00023004"/>
    </source>
</evidence>
<dbReference type="GO" id="GO:0016491">
    <property type="term" value="F:oxidoreductase activity"/>
    <property type="evidence" value="ECO:0007669"/>
    <property type="project" value="InterPro"/>
</dbReference>
<proteinExistence type="inferred from homology"/>
<dbReference type="EMBL" id="OGTP01000011">
    <property type="protein sequence ID" value="SPB16282.1"/>
    <property type="molecule type" value="Genomic_DNA"/>
</dbReference>
<dbReference type="SUPFAM" id="SSF102114">
    <property type="entry name" value="Radical SAM enzymes"/>
    <property type="match status" value="1"/>
</dbReference>
<protein>
    <submittedName>
        <fullName evidence="10">Radical SAM protein</fullName>
    </submittedName>
</protein>
<dbReference type="NCBIfam" id="TIGR03942">
    <property type="entry name" value="sulfatase_rSAM"/>
    <property type="match status" value="1"/>
</dbReference>
<dbReference type="RefSeq" id="WP_245933075.1">
    <property type="nucleotide sequence ID" value="NZ_OGTP01000011.1"/>
</dbReference>
<dbReference type="NCBIfam" id="TIGR04085">
    <property type="entry name" value="rSAM_more_4Fe4S"/>
    <property type="match status" value="1"/>
</dbReference>
<keyword evidence="4" id="KW-0479">Metal-binding</keyword>
<dbReference type="Gene3D" id="3.20.20.70">
    <property type="entry name" value="Aldolase class I"/>
    <property type="match status" value="1"/>
</dbReference>
<reference evidence="11" key="1">
    <citation type="submission" date="2018-01" db="EMBL/GenBank/DDBJ databases">
        <authorList>
            <person name="Peeters C."/>
        </authorList>
    </citation>
    <scope>NUCLEOTIDE SEQUENCE [LARGE SCALE GENOMIC DNA]</scope>
</reference>
<dbReference type="InterPro" id="IPR047207">
    <property type="entry name" value="SPASM_anSME"/>
</dbReference>
<keyword evidence="2" id="KW-0004">4Fe-4S</keyword>
<comment type="cofactor">
    <cofactor evidence="1">
        <name>[4Fe-4S] cluster</name>
        <dbReference type="ChEBI" id="CHEBI:49883"/>
    </cofactor>
</comment>
<evidence type="ECO:0000256" key="1">
    <source>
        <dbReference type="ARBA" id="ARBA00001966"/>
    </source>
</evidence>
<dbReference type="PANTHER" id="PTHR43273">
    <property type="entry name" value="ANAEROBIC SULFATASE-MATURATING ENZYME HOMOLOG ASLB-RELATED"/>
    <property type="match status" value="1"/>
</dbReference>
<evidence type="ECO:0000256" key="6">
    <source>
        <dbReference type="ARBA" id="ARBA00023014"/>
    </source>
</evidence>
<dbReference type="SFLD" id="SFLDG01067">
    <property type="entry name" value="SPASM/twitch_domain_containing"/>
    <property type="match status" value="1"/>
</dbReference>
<dbReference type="PROSITE" id="PS51918">
    <property type="entry name" value="RADICAL_SAM"/>
    <property type="match status" value="1"/>
</dbReference>
<dbReference type="CDD" id="cd01335">
    <property type="entry name" value="Radical_SAM"/>
    <property type="match status" value="1"/>
</dbReference>
<organism evidence="10 11">
    <name type="scientific">Caballeronia novacaledonica</name>
    <dbReference type="NCBI Taxonomy" id="1544861"/>
    <lineage>
        <taxon>Bacteria</taxon>
        <taxon>Pseudomonadati</taxon>
        <taxon>Pseudomonadota</taxon>
        <taxon>Betaproteobacteria</taxon>
        <taxon>Burkholderiales</taxon>
        <taxon>Burkholderiaceae</taxon>
        <taxon>Caballeronia</taxon>
    </lineage>
</organism>
<evidence type="ECO:0000313" key="11">
    <source>
        <dbReference type="Proteomes" id="UP000238169"/>
    </source>
</evidence>
<dbReference type="InterPro" id="IPR058240">
    <property type="entry name" value="rSAM_sf"/>
</dbReference>
<accession>A0A2U3I807</accession>
<feature type="domain" description="Radical SAM core" evidence="9">
    <location>
        <begin position="27"/>
        <end position="285"/>
    </location>
</feature>
<dbReference type="Proteomes" id="UP000238169">
    <property type="component" value="Unassembled WGS sequence"/>
</dbReference>
<sequence length="428" mass="48985">MHEISDGTRVQPVSFHKARPRAPEPVAPAQKGRFHTMAKAIGSTCNIDCTYCYYLHKEHLLDQHRGRRMEVSMLERYIRQYIEAQNGDEIIFSWQGGEPTMLGVEFFRDIVEIQKKYVPEGRRISNDLQTNATLLDDQWCAFLKEHDFLVGVSIDGPRELHDAFRRDRKGMPTFDKVMQGVGYLRKHGVAFNTLTVVNRVNAKRPLDVYRFLRNELDSRYIQFIPCVEPKDFHSVAPQHWPAESLPTLGSSAARPGNPDSVVTDWSVDPDDWGYFLSRTFDEWHRKDVGRVLVNLFETAVVQTMGRPAQTCVTAEFCGKALAIEHDGEVYACDHYVYPAWSLGNIRTTHLGEMAFSPQQQSFGYAKRDTLPAYCRQCRHLNVCWGECPKNRFVRSPEGEAGLNYLCSGIKRFHDHAGPALRQLARQCA</sequence>
<feature type="region of interest" description="Disordered" evidence="8">
    <location>
        <begin position="1"/>
        <end position="30"/>
    </location>
</feature>